<name>A0A6M0Q5I2_9BACI</name>
<protein>
    <submittedName>
        <fullName evidence="8">EamA family transporter</fullName>
    </submittedName>
</protein>
<evidence type="ECO:0000313" key="9">
    <source>
        <dbReference type="Proteomes" id="UP000481043"/>
    </source>
</evidence>
<dbReference type="InterPro" id="IPR050638">
    <property type="entry name" value="AA-Vitamin_Transporters"/>
</dbReference>
<dbReference type="SUPFAM" id="SSF103481">
    <property type="entry name" value="Multidrug resistance efflux transporter EmrE"/>
    <property type="match status" value="2"/>
</dbReference>
<evidence type="ECO:0000256" key="6">
    <source>
        <dbReference type="SAM" id="Phobius"/>
    </source>
</evidence>
<evidence type="ECO:0000313" key="8">
    <source>
        <dbReference type="EMBL" id="NEY71524.1"/>
    </source>
</evidence>
<dbReference type="AlphaFoldDB" id="A0A6M0Q5I2"/>
<reference evidence="8 9" key="1">
    <citation type="submission" date="2020-02" db="EMBL/GenBank/DDBJ databases">
        <title>Bacillus aquiflavi sp. nov., isolated from yellow water of strong flavor Chinese baijiu in Yibin region of China.</title>
        <authorList>
            <person name="Xie J."/>
        </authorList>
    </citation>
    <scope>NUCLEOTIDE SEQUENCE [LARGE SCALE GENOMIC DNA]</scope>
    <source>
        <strain evidence="8 9">SA4</strain>
    </source>
</reference>
<proteinExistence type="inferred from homology"/>
<keyword evidence="4 6" id="KW-1133">Transmembrane helix</keyword>
<dbReference type="EMBL" id="JAAIWM010000002">
    <property type="protein sequence ID" value="NEY71524.1"/>
    <property type="molecule type" value="Genomic_DNA"/>
</dbReference>
<feature type="transmembrane region" description="Helical" evidence="6">
    <location>
        <begin position="195"/>
        <end position="214"/>
    </location>
</feature>
<feature type="transmembrane region" description="Helical" evidence="6">
    <location>
        <begin position="226"/>
        <end position="246"/>
    </location>
</feature>
<comment type="caution">
    <text evidence="8">The sequence shown here is derived from an EMBL/GenBank/DDBJ whole genome shotgun (WGS) entry which is preliminary data.</text>
</comment>
<dbReference type="PANTHER" id="PTHR32322">
    <property type="entry name" value="INNER MEMBRANE TRANSPORTER"/>
    <property type="match status" value="1"/>
</dbReference>
<evidence type="ECO:0000256" key="5">
    <source>
        <dbReference type="ARBA" id="ARBA00023136"/>
    </source>
</evidence>
<dbReference type="PANTHER" id="PTHR32322:SF2">
    <property type="entry name" value="EAMA DOMAIN-CONTAINING PROTEIN"/>
    <property type="match status" value="1"/>
</dbReference>
<evidence type="ECO:0000256" key="3">
    <source>
        <dbReference type="ARBA" id="ARBA00022692"/>
    </source>
</evidence>
<comment type="similarity">
    <text evidence="2">Belongs to the EamA transporter family.</text>
</comment>
<dbReference type="Pfam" id="PF00892">
    <property type="entry name" value="EamA"/>
    <property type="match status" value="2"/>
</dbReference>
<keyword evidence="3 6" id="KW-0812">Transmembrane</keyword>
<evidence type="ECO:0000256" key="2">
    <source>
        <dbReference type="ARBA" id="ARBA00007362"/>
    </source>
</evidence>
<keyword evidence="9" id="KW-1185">Reference proteome</keyword>
<keyword evidence="5 6" id="KW-0472">Membrane</keyword>
<dbReference type="RefSeq" id="WP_163178969.1">
    <property type="nucleotide sequence ID" value="NZ_JAAIWM010000002.1"/>
</dbReference>
<dbReference type="GO" id="GO:0016020">
    <property type="term" value="C:membrane"/>
    <property type="evidence" value="ECO:0007669"/>
    <property type="project" value="UniProtKB-SubCell"/>
</dbReference>
<dbReference type="InterPro" id="IPR037185">
    <property type="entry name" value="EmrE-like"/>
</dbReference>
<feature type="transmembrane region" description="Helical" evidence="6">
    <location>
        <begin position="84"/>
        <end position="102"/>
    </location>
</feature>
<feature type="transmembrane region" description="Helical" evidence="6">
    <location>
        <begin position="258"/>
        <end position="276"/>
    </location>
</feature>
<dbReference type="Proteomes" id="UP000481043">
    <property type="component" value="Unassembled WGS sequence"/>
</dbReference>
<gene>
    <name evidence="8" type="ORF">G4D63_07170</name>
</gene>
<feature type="transmembrane region" description="Helical" evidence="6">
    <location>
        <begin position="108"/>
        <end position="127"/>
    </location>
</feature>
<evidence type="ECO:0000259" key="7">
    <source>
        <dbReference type="Pfam" id="PF00892"/>
    </source>
</evidence>
<feature type="domain" description="EamA" evidence="7">
    <location>
        <begin position="167"/>
        <end position="299"/>
    </location>
</feature>
<feature type="domain" description="EamA" evidence="7">
    <location>
        <begin position="13"/>
        <end position="153"/>
    </location>
</feature>
<evidence type="ECO:0000256" key="1">
    <source>
        <dbReference type="ARBA" id="ARBA00004127"/>
    </source>
</evidence>
<feature type="transmembrane region" description="Helical" evidence="6">
    <location>
        <begin position="282"/>
        <end position="301"/>
    </location>
</feature>
<feature type="transmembrane region" description="Helical" evidence="6">
    <location>
        <begin position="46"/>
        <end position="64"/>
    </location>
</feature>
<sequence length="304" mass="33858">MQPSIAVQPTHKMMGVTLVLVAAILWGVSGTVAQFMFQVKGFNAGWLVVIRLLFAGLLMLMVTYPKQKHKVWKIWRSKQERIHLVLFGLLGMLGVQYTYFAAIEASNAATATILQYLGPVVILFYLVIRARRSPTYKELIVIILALIGTFLLVTDGTVHSLTLSKGGLFWGLASAIALAFYTLHPASLIKKWGTMVVVGWGMLIGGIGFSFIFHPWDIQGTWDSSSIFALLFIIVFGTLIPFYCYLESMNYISPSETSTLACAEPLSAAVVSIIWLHVSFGWVQWIGTIFILATIMLISRWRNQ</sequence>
<accession>A0A6M0Q5I2</accession>
<evidence type="ECO:0000256" key="4">
    <source>
        <dbReference type="ARBA" id="ARBA00022989"/>
    </source>
</evidence>
<dbReference type="InterPro" id="IPR000620">
    <property type="entry name" value="EamA_dom"/>
</dbReference>
<comment type="subcellular location">
    <subcellularLocation>
        <location evidence="1">Endomembrane system</location>
        <topology evidence="1">Multi-pass membrane protein</topology>
    </subcellularLocation>
</comment>
<feature type="transmembrane region" description="Helical" evidence="6">
    <location>
        <begin position="139"/>
        <end position="161"/>
    </location>
</feature>
<feature type="transmembrane region" description="Helical" evidence="6">
    <location>
        <begin position="167"/>
        <end position="183"/>
    </location>
</feature>
<organism evidence="8 9">
    <name type="scientific">Bacillus mesophilus</name>
    <dbReference type="NCBI Taxonomy" id="1808955"/>
    <lineage>
        <taxon>Bacteria</taxon>
        <taxon>Bacillati</taxon>
        <taxon>Bacillota</taxon>
        <taxon>Bacilli</taxon>
        <taxon>Bacillales</taxon>
        <taxon>Bacillaceae</taxon>
        <taxon>Bacillus</taxon>
    </lineage>
</organism>